<sequence>MFPRFAGNAILRLMDPMCLILGLPDGRITDSKHRRLFNILTFAARKNILLFWIKNVALTKKSWHNIVMDCVHSEYITCMIHSKTDAFYK</sequence>
<organism evidence="1 2">
    <name type="scientific">Solea senegalensis</name>
    <name type="common">Senegalese sole</name>
    <dbReference type="NCBI Taxonomy" id="28829"/>
    <lineage>
        <taxon>Eukaryota</taxon>
        <taxon>Metazoa</taxon>
        <taxon>Chordata</taxon>
        <taxon>Craniata</taxon>
        <taxon>Vertebrata</taxon>
        <taxon>Euteleostomi</taxon>
        <taxon>Actinopterygii</taxon>
        <taxon>Neopterygii</taxon>
        <taxon>Teleostei</taxon>
        <taxon>Neoteleostei</taxon>
        <taxon>Acanthomorphata</taxon>
        <taxon>Carangaria</taxon>
        <taxon>Pleuronectiformes</taxon>
        <taxon>Pleuronectoidei</taxon>
        <taxon>Soleidae</taxon>
        <taxon>Solea</taxon>
    </lineage>
</organism>
<proteinExistence type="predicted"/>
<evidence type="ECO:0000313" key="1">
    <source>
        <dbReference type="EMBL" id="KAG7454124.1"/>
    </source>
</evidence>
<dbReference type="AlphaFoldDB" id="A0AAV6P9N8"/>
<protein>
    <submittedName>
        <fullName evidence="1">Uncharacterized protein</fullName>
    </submittedName>
</protein>
<comment type="caution">
    <text evidence="1">The sequence shown here is derived from an EMBL/GenBank/DDBJ whole genome shotgun (WGS) entry which is preliminary data.</text>
</comment>
<evidence type="ECO:0000313" key="2">
    <source>
        <dbReference type="Proteomes" id="UP000693946"/>
    </source>
</evidence>
<keyword evidence="2" id="KW-1185">Reference proteome</keyword>
<name>A0AAV6P9N8_SOLSE</name>
<reference evidence="1 2" key="1">
    <citation type="journal article" date="2021" name="Sci. Rep.">
        <title>Chromosome anchoring in Senegalese sole (Solea senegalensis) reveals sex-associated markers and genome rearrangements in flatfish.</title>
        <authorList>
            <person name="Guerrero-Cozar I."/>
            <person name="Gomez-Garrido J."/>
            <person name="Berbel C."/>
            <person name="Martinez-Blanch J.F."/>
            <person name="Alioto T."/>
            <person name="Claros M.G."/>
            <person name="Gagnaire P.A."/>
            <person name="Manchado M."/>
        </authorList>
    </citation>
    <scope>NUCLEOTIDE SEQUENCE [LARGE SCALE GENOMIC DNA]</scope>
    <source>
        <strain evidence="1">Sse05_10M</strain>
    </source>
</reference>
<gene>
    <name evidence="1" type="ORF">JOB18_024093</name>
</gene>
<dbReference type="Proteomes" id="UP000693946">
    <property type="component" value="Unassembled WGS sequence"/>
</dbReference>
<dbReference type="EMBL" id="JAGKHQ010001654">
    <property type="protein sequence ID" value="KAG7454124.1"/>
    <property type="molecule type" value="Genomic_DNA"/>
</dbReference>
<feature type="non-terminal residue" evidence="1">
    <location>
        <position position="89"/>
    </location>
</feature>
<accession>A0AAV6P9N8</accession>